<evidence type="ECO:0000259" key="8">
    <source>
        <dbReference type="PROSITE" id="PS50119"/>
    </source>
</evidence>
<feature type="compositionally biased region" description="Basic and acidic residues" evidence="6">
    <location>
        <begin position="23"/>
        <end position="34"/>
    </location>
</feature>
<feature type="compositionally biased region" description="Low complexity" evidence="6">
    <location>
        <begin position="594"/>
        <end position="608"/>
    </location>
</feature>
<feature type="region of interest" description="Disordered" evidence="6">
    <location>
        <begin position="425"/>
        <end position="475"/>
    </location>
</feature>
<keyword evidence="3 5" id="KW-0863">Zinc-finger</keyword>
<gene>
    <name evidence="9" type="ORF">MAR_006605</name>
</gene>
<dbReference type="Gene3D" id="3.30.40.10">
    <property type="entry name" value="Zinc/RING finger domain, C3HC4 (zinc finger)"/>
    <property type="match status" value="1"/>
</dbReference>
<dbReference type="PROSITE" id="PS00518">
    <property type="entry name" value="ZF_RING_1"/>
    <property type="match status" value="1"/>
</dbReference>
<evidence type="ECO:0000256" key="3">
    <source>
        <dbReference type="ARBA" id="ARBA00022771"/>
    </source>
</evidence>
<dbReference type="PROSITE" id="PS50119">
    <property type="entry name" value="ZF_BBOX"/>
    <property type="match status" value="1"/>
</dbReference>
<feature type="domain" description="RING-type" evidence="7">
    <location>
        <begin position="58"/>
        <end position="105"/>
    </location>
</feature>
<feature type="compositionally biased region" description="Polar residues" evidence="6">
    <location>
        <begin position="429"/>
        <end position="442"/>
    </location>
</feature>
<accession>A0ABY7D9Z1</accession>
<evidence type="ECO:0000313" key="9">
    <source>
        <dbReference type="EMBL" id="WAQ94134.1"/>
    </source>
</evidence>
<keyword evidence="1" id="KW-0597">Phosphoprotein</keyword>
<evidence type="ECO:0000256" key="5">
    <source>
        <dbReference type="PROSITE-ProRule" id="PRU00024"/>
    </source>
</evidence>
<dbReference type="SUPFAM" id="SSF75011">
    <property type="entry name" value="3-carboxy-cis,cis-mucoante lactonizing enzyme"/>
    <property type="match status" value="1"/>
</dbReference>
<dbReference type="SUPFAM" id="SSF57845">
    <property type="entry name" value="B-box zinc-binding domain"/>
    <property type="match status" value="1"/>
</dbReference>
<dbReference type="EMBL" id="CP111012">
    <property type="protein sequence ID" value="WAQ94134.1"/>
    <property type="molecule type" value="Genomic_DNA"/>
</dbReference>
<dbReference type="PROSITE" id="PS50089">
    <property type="entry name" value="ZF_RING_2"/>
    <property type="match status" value="1"/>
</dbReference>
<dbReference type="PANTHER" id="PTHR25462">
    <property type="entry name" value="BONUS, ISOFORM C-RELATED"/>
    <property type="match status" value="1"/>
</dbReference>
<dbReference type="PANTHER" id="PTHR25462:SF296">
    <property type="entry name" value="MEIOTIC P26, ISOFORM F"/>
    <property type="match status" value="1"/>
</dbReference>
<keyword evidence="4" id="KW-0862">Zinc</keyword>
<keyword evidence="10" id="KW-1185">Reference proteome</keyword>
<dbReference type="InterPro" id="IPR027370">
    <property type="entry name" value="Znf-RING_euk"/>
</dbReference>
<evidence type="ECO:0000256" key="2">
    <source>
        <dbReference type="ARBA" id="ARBA00022723"/>
    </source>
</evidence>
<dbReference type="InterPro" id="IPR011042">
    <property type="entry name" value="6-blade_b-propeller_TolB-like"/>
</dbReference>
<sequence length="970" mass="106845">MCNVTNSDSLNEARMRQHTAHSAVDDQRRGRQTEEGTDAAMSSGRGGGGCPQDNILCCPICMDIYKSPRMLPCQHTLCETCLHSYIVNKSRERVLVSDFPCPVCRVSTPAPRAFTRIDTWASLFPLNHLLVSLLDSSFQDMLDRSETGSNSSLPSERCSEHGGKPIEFFCTEHNSKLCSKCFKNAHRQCEVLDIEEHVEFTLRFNTVKSDVENVLGYLIEAITKLKSNIDLLCLQKTTILNEVKELRGKVEALFNSIEIEIKDHVNVQHDGEIVVLKAQCEKYERIKAEISASETTLKELPISGNIGHSLEKITVVENEIKSQLAFIQSCHANIKQIKLEFAIDNQLLSFLNSFSQIGTINANYFDSNVQDPPELQSRGCTLNESFVPSRDISTTSEDLQPSSPLSRHVSPRAIFIARPPATISAVTDGESQGASSQMETLTQPRQPKEPKRPKTVPIESTAPTPVVRPRPERPEVKGMIPHFLPRSCSSPIGHTPSVGPSNTDVPGRYIVNTTQELLPNGSNYPDEHRGHSSGFPAILVTGIANSPSISGKPPVTEKPKHRSWQYVNMVTSPGEHSTARRNSESGETSEDATVARSLFRSRSSSASNSKEEKSNVSSGAASSTIDDKFATSVSAATVSFNQLIRSFQSKANTQMKESENSPVYENSLLASCASTPTGEKSFSFCAAPNASEARIPKHCTRMKDIAIRIECDVRECTITGSVEIADSRLILIDCNNSKVKLFDTDLTYAAHLDMAKEPWNVTTISSNEIAVTVPLEKTIHVIRVATSCMSTLRCIATKRECWGITYLDRKFITTTKDDGNQVAFLDGNGRELQIVNFSSRENPNILRPVSLSPSKNGNFLYVCCEGQSGTKGSIVSMSIGGDVLNVYTFKELDRPYSAAIDPYNDNVYVTAIRSANVLALTEGGSSVKTLLSRDVGLTRPQHIHVTSWDDKTVLILTERRSDRANVYCMN</sequence>
<evidence type="ECO:0000256" key="4">
    <source>
        <dbReference type="ARBA" id="ARBA00022833"/>
    </source>
</evidence>
<feature type="compositionally biased region" description="Polar residues" evidence="6">
    <location>
        <begin position="1"/>
        <end position="10"/>
    </location>
</feature>
<dbReference type="InterPro" id="IPR000315">
    <property type="entry name" value="Znf_B-box"/>
</dbReference>
<dbReference type="Gene3D" id="3.30.160.60">
    <property type="entry name" value="Classic Zinc Finger"/>
    <property type="match status" value="1"/>
</dbReference>
<feature type="domain" description="B box-type" evidence="8">
    <location>
        <begin position="153"/>
        <end position="194"/>
    </location>
</feature>
<dbReference type="Pfam" id="PF00643">
    <property type="entry name" value="zf-B_box"/>
    <property type="match status" value="1"/>
</dbReference>
<protein>
    <submittedName>
        <fullName evidence="9">TRIM3-like protein</fullName>
    </submittedName>
</protein>
<name>A0ABY7D9Z1_MYAAR</name>
<dbReference type="InterPro" id="IPR047153">
    <property type="entry name" value="TRIM45/56/19-like"/>
</dbReference>
<dbReference type="SUPFAM" id="SSF57850">
    <property type="entry name" value="RING/U-box"/>
    <property type="match status" value="1"/>
</dbReference>
<feature type="region of interest" description="Disordered" evidence="6">
    <location>
        <begin position="1"/>
        <end position="47"/>
    </location>
</feature>
<dbReference type="InterPro" id="IPR017907">
    <property type="entry name" value="Znf_RING_CS"/>
</dbReference>
<evidence type="ECO:0000313" key="10">
    <source>
        <dbReference type="Proteomes" id="UP001164746"/>
    </source>
</evidence>
<reference evidence="9" key="1">
    <citation type="submission" date="2022-11" db="EMBL/GenBank/DDBJ databases">
        <title>Centuries of genome instability and evolution in soft-shell clam transmissible cancer (bioRxiv).</title>
        <authorList>
            <person name="Hart S.F.M."/>
            <person name="Yonemitsu M.A."/>
            <person name="Giersch R.M."/>
            <person name="Beal B.F."/>
            <person name="Arriagada G."/>
            <person name="Davis B.W."/>
            <person name="Ostrander E.A."/>
            <person name="Goff S.P."/>
            <person name="Metzger M.J."/>
        </authorList>
    </citation>
    <scope>NUCLEOTIDE SEQUENCE</scope>
    <source>
        <strain evidence="9">MELC-2E11</strain>
        <tissue evidence="9">Siphon/mantle</tissue>
    </source>
</reference>
<dbReference type="InterPro" id="IPR013083">
    <property type="entry name" value="Znf_RING/FYVE/PHD"/>
</dbReference>
<feature type="region of interest" description="Disordered" evidence="6">
    <location>
        <begin position="571"/>
        <end position="622"/>
    </location>
</feature>
<keyword evidence="2" id="KW-0479">Metal-binding</keyword>
<evidence type="ECO:0000259" key="7">
    <source>
        <dbReference type="PROSITE" id="PS50089"/>
    </source>
</evidence>
<proteinExistence type="predicted"/>
<organism evidence="9 10">
    <name type="scientific">Mya arenaria</name>
    <name type="common">Soft-shell clam</name>
    <dbReference type="NCBI Taxonomy" id="6604"/>
    <lineage>
        <taxon>Eukaryota</taxon>
        <taxon>Metazoa</taxon>
        <taxon>Spiralia</taxon>
        <taxon>Lophotrochozoa</taxon>
        <taxon>Mollusca</taxon>
        <taxon>Bivalvia</taxon>
        <taxon>Autobranchia</taxon>
        <taxon>Heteroconchia</taxon>
        <taxon>Euheterodonta</taxon>
        <taxon>Imparidentia</taxon>
        <taxon>Neoheterodontei</taxon>
        <taxon>Myida</taxon>
        <taxon>Myoidea</taxon>
        <taxon>Myidae</taxon>
        <taxon>Mya</taxon>
    </lineage>
</organism>
<dbReference type="Proteomes" id="UP001164746">
    <property type="component" value="Chromosome 1"/>
</dbReference>
<dbReference type="Gene3D" id="2.120.10.30">
    <property type="entry name" value="TolB, C-terminal domain"/>
    <property type="match status" value="1"/>
</dbReference>
<evidence type="ECO:0000256" key="6">
    <source>
        <dbReference type="SAM" id="MobiDB-lite"/>
    </source>
</evidence>
<dbReference type="Pfam" id="PF13445">
    <property type="entry name" value="zf-RING_UBOX"/>
    <property type="match status" value="1"/>
</dbReference>
<dbReference type="InterPro" id="IPR001841">
    <property type="entry name" value="Znf_RING"/>
</dbReference>
<evidence type="ECO:0000256" key="1">
    <source>
        <dbReference type="ARBA" id="ARBA00022553"/>
    </source>
</evidence>
<dbReference type="SMART" id="SM00184">
    <property type="entry name" value="RING"/>
    <property type="match status" value="1"/>
</dbReference>